<dbReference type="SUPFAM" id="SSF53335">
    <property type="entry name" value="S-adenosyl-L-methionine-dependent methyltransferases"/>
    <property type="match status" value="1"/>
</dbReference>
<dbReference type="HOGENOM" id="CLU_1076960_0_0_3"/>
<dbReference type="Pfam" id="PF13578">
    <property type="entry name" value="Methyltransf_24"/>
    <property type="match status" value="1"/>
</dbReference>
<gene>
    <name evidence="1" type="ORF">LYNGBM3L_50470</name>
</gene>
<accession>F4XY91</accession>
<dbReference type="OrthoDB" id="9816424at2"/>
<organism evidence="1 2">
    <name type="scientific">Moorena producens 3L</name>
    <dbReference type="NCBI Taxonomy" id="489825"/>
    <lineage>
        <taxon>Bacteria</taxon>
        <taxon>Bacillati</taxon>
        <taxon>Cyanobacteriota</taxon>
        <taxon>Cyanophyceae</taxon>
        <taxon>Coleofasciculales</taxon>
        <taxon>Coleofasciculaceae</taxon>
        <taxon>Moorena</taxon>
    </lineage>
</organism>
<dbReference type="Gene3D" id="3.40.50.150">
    <property type="entry name" value="Vaccinia Virus protein VP39"/>
    <property type="match status" value="1"/>
</dbReference>
<evidence type="ECO:0008006" key="3">
    <source>
        <dbReference type="Google" id="ProtNLM"/>
    </source>
</evidence>
<dbReference type="RefSeq" id="WP_009149857.1">
    <property type="nucleotide sequence ID" value="NZ_GL890953.1"/>
</dbReference>
<reference evidence="2" key="1">
    <citation type="journal article" date="2011" name="Proc. Natl. Acad. Sci. U.S.A.">
        <title>Genomic insights into the physiology and ecology of the marine filamentous cyanobacterium Lyngbya majuscula.</title>
        <authorList>
            <person name="Jones A.C."/>
            <person name="Monroe E.A."/>
            <person name="Podell S."/>
            <person name="Hess W.R."/>
            <person name="Klages S."/>
            <person name="Esquenazi E."/>
            <person name="Niessen S."/>
            <person name="Hoover H."/>
            <person name="Rothmann M."/>
            <person name="Lasken R.S."/>
            <person name="Yates J.R.III."/>
            <person name="Reinhardt R."/>
            <person name="Kube M."/>
            <person name="Burkart M.D."/>
            <person name="Allen E.E."/>
            <person name="Dorrestein P.C."/>
            <person name="Gerwick W.H."/>
            <person name="Gerwick L."/>
        </authorList>
    </citation>
    <scope>NUCLEOTIDE SEQUENCE [LARGE SCALE GENOMIC DNA]</scope>
    <source>
        <strain evidence="2">3L</strain>
    </source>
</reference>
<evidence type="ECO:0000313" key="2">
    <source>
        <dbReference type="Proteomes" id="UP000003959"/>
    </source>
</evidence>
<proteinExistence type="predicted"/>
<dbReference type="eggNOG" id="COG4122">
    <property type="taxonomic scope" value="Bacteria"/>
</dbReference>
<protein>
    <recommendedName>
        <fullName evidence="3">O-methyltransferase</fullName>
    </recommendedName>
</protein>
<sequence>MGTKNPESDALERLKLLSKKMELSYLEFCPSLNNIIATGKSIDENNNTIPVSGLSSINNIKVLREIILAKRPHKTLEIGLAYGGSALAILASLQEIHKDNNFLHTAIDPFQKKSWKNSALTVLKAENLSQQFRFIEDFSYLSLPQLVKSKEKFYLIYVDGSHLFEDVFIDFYYSTLLLEKDGIILFDDCADSHVRKLIKFIKTNYSDLLGSFSLEKYTQKSFLKKIVNRLGYRQMEAFKRIGTPPRGAEAWNSKLKSF</sequence>
<dbReference type="EMBL" id="GL890953">
    <property type="protein sequence ID" value="EGJ30488.1"/>
    <property type="molecule type" value="Genomic_DNA"/>
</dbReference>
<name>F4XY91_9CYAN</name>
<keyword evidence="2" id="KW-1185">Reference proteome</keyword>
<dbReference type="Proteomes" id="UP000003959">
    <property type="component" value="Unassembled WGS sequence"/>
</dbReference>
<dbReference type="AlphaFoldDB" id="F4XY91"/>
<evidence type="ECO:0000313" key="1">
    <source>
        <dbReference type="EMBL" id="EGJ30488.1"/>
    </source>
</evidence>
<dbReference type="InterPro" id="IPR029063">
    <property type="entry name" value="SAM-dependent_MTases_sf"/>
</dbReference>